<dbReference type="EMBL" id="GG662853">
    <property type="protein sequence ID" value="EAR87297.2"/>
    <property type="molecule type" value="Genomic_DNA"/>
</dbReference>
<feature type="compositionally biased region" description="Basic and acidic residues" evidence="2">
    <location>
        <begin position="946"/>
        <end position="956"/>
    </location>
</feature>
<sequence length="1097" mass="128265">MQTEKYKVNYEDPSQQNKYRSTSVDKQSSKKKLLSVHQKNKSVSIKEGPFDQYLDQPQYQKYQLKDNRYQENVRNNLPSALIKVKKKSKNRDQNENSQMFNQGFDSKLCLPQLSEKINKFDDLESNTPDDSLILVHRIPNSQRFRSEYKSSSPEREALYNIQSIQPNSRYTNQDNQYQEASYIQAQKKSRNQSEFINFLDQGDSNPEKGQVSYKTQSAMQVQNHNQNKAQAADNIKIGILKNNILERFKQGSAQQIHTSNNTQQQDQQEHYPLKSSQTVGTDEALKREKRAKSQYEQVPQKRDDSPFRKRGYQDNNNCFSENKQIINNNKYLFYNKNKQQNDNQIYQNYNVNYPLTSQLAQNKPKKTTYLHRSFQNKQQIQQKQESNTRQQITNQLHDSILSNNILSTSVDINKSMLKTIINSTYAQSQLNKSKLLSPDPNQSLDLHTSFDISMQLKQSPSSPLSQSQTRSLSHNRQSHKYLKEIQQQQNSKQALTKNSPFQASFSNLSNTQTNIRENKQNLNISHDNQTNQGYSFSQNTSQQVKFTKLNLNQTVSGYNFDDQSSKHSFSLLSARLQQSQNNQSFSSPRSVTTTSSHHEKLIYKHIQQLIQQKNGISTSSNSPIQKNLQSLNVESILKSNEDCSRFLRHYFNKVEMLFTSIERKDMDHIILLVTNLLDLLVEMNEIQLFCQFVLFLGYTAKDFNHIDKAIFFFQQVDLLANLFRQWAVKSEALIKLAECAKEIKLYDSSILILKKALQFVWLTKDHDRELSIYDNLGLNYFYLGDLENAFYYHEKYMKGETEGEQTATKQLSLKNIEFFEMKQYRKQNKFTKLVMINLSLPIKNIFDSNEQSPIIKTTRDRNKLNQNQIQNSNYQNNSFNIFQEESNNAQDNQQNMIDLMKSQSGFLLVPLCDFDKLVTYKNCDGKKIIQKLVSSQEYEYIVQESRGNKGESDNKPKIKQNSENLDQIQQESSKQVKKVSHRIQLPGILVKQNQTLKHEEFKQMLSKMKASNLNLEEKVKEMIKDKTSLQQIMDKIEHNAKNNKNTSFQQQKVNLNHLGEEMQTNNKKNQTDAYYLKKRYLQILSEIIGEYVFKKLF</sequence>
<evidence type="ECO:0000313" key="3">
    <source>
        <dbReference type="EMBL" id="EAR87297.2"/>
    </source>
</evidence>
<feature type="region of interest" description="Disordered" evidence="2">
    <location>
        <begin position="456"/>
        <end position="478"/>
    </location>
</feature>
<dbReference type="Gene3D" id="1.25.40.10">
    <property type="entry name" value="Tetratricopeptide repeat domain"/>
    <property type="match status" value="1"/>
</dbReference>
<reference evidence="4" key="1">
    <citation type="journal article" date="2006" name="PLoS Biol.">
        <title>Macronuclear genome sequence of the ciliate Tetrahymena thermophila, a model eukaryote.</title>
        <authorList>
            <person name="Eisen J.A."/>
            <person name="Coyne R.S."/>
            <person name="Wu M."/>
            <person name="Wu D."/>
            <person name="Thiagarajan M."/>
            <person name="Wortman J.R."/>
            <person name="Badger J.H."/>
            <person name="Ren Q."/>
            <person name="Amedeo P."/>
            <person name="Jones K.M."/>
            <person name="Tallon L.J."/>
            <person name="Delcher A.L."/>
            <person name="Salzberg S.L."/>
            <person name="Silva J.C."/>
            <person name="Haas B.J."/>
            <person name="Majoros W.H."/>
            <person name="Farzad M."/>
            <person name="Carlton J.M."/>
            <person name="Smith R.K. Jr."/>
            <person name="Garg J."/>
            <person name="Pearlman R.E."/>
            <person name="Karrer K.M."/>
            <person name="Sun L."/>
            <person name="Manning G."/>
            <person name="Elde N.C."/>
            <person name="Turkewitz A.P."/>
            <person name="Asai D.J."/>
            <person name="Wilkes D.E."/>
            <person name="Wang Y."/>
            <person name="Cai H."/>
            <person name="Collins K."/>
            <person name="Stewart B.A."/>
            <person name="Lee S.R."/>
            <person name="Wilamowska K."/>
            <person name="Weinberg Z."/>
            <person name="Ruzzo W.L."/>
            <person name="Wloga D."/>
            <person name="Gaertig J."/>
            <person name="Frankel J."/>
            <person name="Tsao C.-C."/>
            <person name="Gorovsky M.A."/>
            <person name="Keeling P.J."/>
            <person name="Waller R.F."/>
            <person name="Patron N.J."/>
            <person name="Cherry J.M."/>
            <person name="Stover N.A."/>
            <person name="Krieger C.J."/>
            <person name="del Toro C."/>
            <person name="Ryder H.F."/>
            <person name="Williamson S.C."/>
            <person name="Barbeau R.A."/>
            <person name="Hamilton E.P."/>
            <person name="Orias E."/>
        </authorList>
    </citation>
    <scope>NUCLEOTIDE SEQUENCE [LARGE SCALE GENOMIC DNA]</scope>
    <source>
        <strain evidence="4">SB210</strain>
    </source>
</reference>
<dbReference type="InParanoid" id="I7MDC0"/>
<feature type="compositionally biased region" description="Basic residues" evidence="2">
    <location>
        <begin position="29"/>
        <end position="40"/>
    </location>
</feature>
<dbReference type="SUPFAM" id="SSF48452">
    <property type="entry name" value="TPR-like"/>
    <property type="match status" value="1"/>
</dbReference>
<dbReference type="AlphaFoldDB" id="I7MDC0"/>
<feature type="region of interest" description="Disordered" evidence="2">
    <location>
        <begin position="1"/>
        <end position="49"/>
    </location>
</feature>
<keyword evidence="1" id="KW-0175">Coiled coil</keyword>
<feature type="compositionally biased region" description="Polar residues" evidence="2">
    <location>
        <begin position="253"/>
        <end position="266"/>
    </location>
</feature>
<evidence type="ECO:0000256" key="1">
    <source>
        <dbReference type="SAM" id="Coils"/>
    </source>
</evidence>
<evidence type="ECO:0000256" key="2">
    <source>
        <dbReference type="SAM" id="MobiDB-lite"/>
    </source>
</evidence>
<proteinExistence type="predicted"/>
<dbReference type="eggNOG" id="ENOG502SU9M">
    <property type="taxonomic scope" value="Eukaryota"/>
</dbReference>
<feature type="region of interest" description="Disordered" evidence="2">
    <location>
        <begin position="253"/>
        <end position="319"/>
    </location>
</feature>
<feature type="compositionally biased region" description="Low complexity" evidence="2">
    <location>
        <begin position="456"/>
        <end position="472"/>
    </location>
</feature>
<dbReference type="InterPro" id="IPR011990">
    <property type="entry name" value="TPR-like_helical_dom_sf"/>
</dbReference>
<gene>
    <name evidence="3" type="ORF">TTHERM_00056110</name>
</gene>
<feature type="region of interest" description="Disordered" evidence="2">
    <location>
        <begin position="944"/>
        <end position="976"/>
    </location>
</feature>
<dbReference type="Proteomes" id="UP000009168">
    <property type="component" value="Unassembled WGS sequence"/>
</dbReference>
<dbReference type="KEGG" id="tet:TTHERM_00056110"/>
<feature type="coiled-coil region" evidence="1">
    <location>
        <begin position="998"/>
        <end position="1032"/>
    </location>
</feature>
<organism evidence="3 4">
    <name type="scientific">Tetrahymena thermophila (strain SB210)</name>
    <dbReference type="NCBI Taxonomy" id="312017"/>
    <lineage>
        <taxon>Eukaryota</taxon>
        <taxon>Sar</taxon>
        <taxon>Alveolata</taxon>
        <taxon>Ciliophora</taxon>
        <taxon>Intramacronucleata</taxon>
        <taxon>Oligohymenophorea</taxon>
        <taxon>Hymenostomatida</taxon>
        <taxon>Tetrahymenina</taxon>
        <taxon>Tetrahymenidae</taxon>
        <taxon>Tetrahymena</taxon>
    </lineage>
</organism>
<feature type="compositionally biased region" description="Polar residues" evidence="2">
    <location>
        <begin position="12"/>
        <end position="26"/>
    </location>
</feature>
<protein>
    <recommendedName>
        <fullName evidence="5">Tetratricopeptide repeat protein</fullName>
    </recommendedName>
</protein>
<accession>I7MDC0</accession>
<name>I7MDC0_TETTS</name>
<keyword evidence="4" id="KW-1185">Reference proteome</keyword>
<feature type="compositionally biased region" description="Basic and acidic residues" evidence="2">
    <location>
        <begin position="1"/>
        <end position="10"/>
    </location>
</feature>
<evidence type="ECO:0008006" key="5">
    <source>
        <dbReference type="Google" id="ProtNLM"/>
    </source>
</evidence>
<feature type="compositionally biased region" description="Polar residues" evidence="2">
    <location>
        <begin position="959"/>
        <end position="973"/>
    </location>
</feature>
<evidence type="ECO:0000313" key="4">
    <source>
        <dbReference type="Proteomes" id="UP000009168"/>
    </source>
</evidence>
<dbReference type="GeneID" id="7835117"/>
<dbReference type="RefSeq" id="XP_001007542.2">
    <property type="nucleotide sequence ID" value="XM_001007542.2"/>
</dbReference>